<sequence>MILEHRGADLKIVGIDNVASSEGERTEPNVDETVGIGMGYAWVTAISRTEILVHSFFFFFSLISLLTLSTQPALSRLFLLSTPM</sequence>
<evidence type="ECO:0000313" key="2">
    <source>
        <dbReference type="EMBL" id="GAU44914.1"/>
    </source>
</evidence>
<keyword evidence="1" id="KW-1133">Transmembrane helix</keyword>
<keyword evidence="3" id="KW-1185">Reference proteome</keyword>
<reference evidence="3" key="1">
    <citation type="journal article" date="2017" name="Front. Plant Sci.">
        <title>Climate Clever Clovers: New Paradigm to Reduce the Environmental Footprint of Ruminants by Breeding Low Methanogenic Forages Utilizing Haplotype Variation.</title>
        <authorList>
            <person name="Kaur P."/>
            <person name="Appels R."/>
            <person name="Bayer P.E."/>
            <person name="Keeble-Gagnere G."/>
            <person name="Wang J."/>
            <person name="Hirakawa H."/>
            <person name="Shirasawa K."/>
            <person name="Vercoe P."/>
            <person name="Stefanova K."/>
            <person name="Durmic Z."/>
            <person name="Nichols P."/>
            <person name="Revell C."/>
            <person name="Isobe S.N."/>
            <person name="Edwards D."/>
            <person name="Erskine W."/>
        </authorList>
    </citation>
    <scope>NUCLEOTIDE SEQUENCE [LARGE SCALE GENOMIC DNA]</scope>
    <source>
        <strain evidence="3">cv. Daliak</strain>
    </source>
</reference>
<keyword evidence="1" id="KW-0812">Transmembrane</keyword>
<name>A0A2Z6NKI1_TRISU</name>
<organism evidence="2 3">
    <name type="scientific">Trifolium subterraneum</name>
    <name type="common">Subterranean clover</name>
    <dbReference type="NCBI Taxonomy" id="3900"/>
    <lineage>
        <taxon>Eukaryota</taxon>
        <taxon>Viridiplantae</taxon>
        <taxon>Streptophyta</taxon>
        <taxon>Embryophyta</taxon>
        <taxon>Tracheophyta</taxon>
        <taxon>Spermatophyta</taxon>
        <taxon>Magnoliopsida</taxon>
        <taxon>eudicotyledons</taxon>
        <taxon>Gunneridae</taxon>
        <taxon>Pentapetalae</taxon>
        <taxon>rosids</taxon>
        <taxon>fabids</taxon>
        <taxon>Fabales</taxon>
        <taxon>Fabaceae</taxon>
        <taxon>Papilionoideae</taxon>
        <taxon>50 kb inversion clade</taxon>
        <taxon>NPAAA clade</taxon>
        <taxon>Hologalegina</taxon>
        <taxon>IRL clade</taxon>
        <taxon>Trifolieae</taxon>
        <taxon>Trifolium</taxon>
    </lineage>
</organism>
<evidence type="ECO:0000256" key="1">
    <source>
        <dbReference type="SAM" id="Phobius"/>
    </source>
</evidence>
<evidence type="ECO:0000313" key="3">
    <source>
        <dbReference type="Proteomes" id="UP000242715"/>
    </source>
</evidence>
<feature type="transmembrane region" description="Helical" evidence="1">
    <location>
        <begin position="51"/>
        <end position="68"/>
    </location>
</feature>
<proteinExistence type="predicted"/>
<dbReference type="EMBL" id="DF974086">
    <property type="protein sequence ID" value="GAU44914.1"/>
    <property type="molecule type" value="Genomic_DNA"/>
</dbReference>
<keyword evidence="1" id="KW-0472">Membrane</keyword>
<dbReference type="AlphaFoldDB" id="A0A2Z6NKI1"/>
<dbReference type="Proteomes" id="UP000242715">
    <property type="component" value="Unassembled WGS sequence"/>
</dbReference>
<protein>
    <submittedName>
        <fullName evidence="2">Uncharacterized protein</fullName>
    </submittedName>
</protein>
<gene>
    <name evidence="2" type="ORF">TSUD_25770</name>
</gene>
<accession>A0A2Z6NKI1</accession>